<dbReference type="PRINTS" id="PR00385">
    <property type="entry name" value="P450"/>
</dbReference>
<sequence length="475" mass="54692">MPWAYFLPIIGCFALYWIISTLRLAYPPSVYLELHQKYSPIVRTRPKTVSIADPTTIPTIYGIGSNFLKSEFYTTMAPFYKDEIMNSLFTTRDPAHHKALKRPVAGKFSMTSIRTMEPLVDECSEIFVESMKDLEGQSLDLGAWLQFYAFDVIGMITFNRRFGFMEECKDILNMISSLEFGLKYAGIVGQVPYLHPWLVGNQSMMKAIGRIPFIQLPDPIRSFVEFTEECIDMYDKDEKAKETSDFLTSLRLEEKKHKNSMPYRDLINHLSNNLLAGSDTTAISLRATLYYLIKTPSSYKRLQAEIDEADRAGKLSKFVTYSESLALEYLQVVMKEAMRLHPGVSYPLERLVPEGGAEICGQKLREGTNVGINPVVVYQNREIFGDDAAQFRPERWLEADQEQLKIMERTLLTFGTGTRPCIGKNISLMEMGKFVPQILRQFDLLWASEKPDWTVHTYWFAKQSDFIVKFKTRRK</sequence>
<dbReference type="InterPro" id="IPR050121">
    <property type="entry name" value="Cytochrome_P450_monoxygenase"/>
</dbReference>
<dbReference type="CDD" id="cd11060">
    <property type="entry name" value="CYP57A1-like"/>
    <property type="match status" value="1"/>
</dbReference>
<keyword evidence="3 5" id="KW-0479">Metal-binding</keyword>
<dbReference type="SUPFAM" id="SSF48264">
    <property type="entry name" value="Cytochrome P450"/>
    <property type="match status" value="1"/>
</dbReference>
<evidence type="ECO:0000313" key="7">
    <source>
        <dbReference type="EMBL" id="PMD22339.1"/>
    </source>
</evidence>
<evidence type="ECO:0000256" key="6">
    <source>
        <dbReference type="SAM" id="Phobius"/>
    </source>
</evidence>
<evidence type="ECO:0000256" key="2">
    <source>
        <dbReference type="ARBA" id="ARBA00010617"/>
    </source>
</evidence>
<dbReference type="OrthoDB" id="3934656at2759"/>
<evidence type="ECO:0000256" key="1">
    <source>
        <dbReference type="ARBA" id="ARBA00001971"/>
    </source>
</evidence>
<keyword evidence="8" id="KW-1185">Reference proteome</keyword>
<dbReference type="GO" id="GO:0005506">
    <property type="term" value="F:iron ion binding"/>
    <property type="evidence" value="ECO:0007669"/>
    <property type="project" value="InterPro"/>
</dbReference>
<dbReference type="PANTHER" id="PTHR24305">
    <property type="entry name" value="CYTOCHROME P450"/>
    <property type="match status" value="1"/>
</dbReference>
<dbReference type="GO" id="GO:0016705">
    <property type="term" value="F:oxidoreductase activity, acting on paired donors, with incorporation or reduction of molecular oxygen"/>
    <property type="evidence" value="ECO:0007669"/>
    <property type="project" value="InterPro"/>
</dbReference>
<dbReference type="InterPro" id="IPR001128">
    <property type="entry name" value="Cyt_P450"/>
</dbReference>
<dbReference type="Gene3D" id="1.10.630.10">
    <property type="entry name" value="Cytochrome P450"/>
    <property type="match status" value="1"/>
</dbReference>
<protein>
    <submittedName>
        <fullName evidence="7">Cytochrome P450</fullName>
    </submittedName>
</protein>
<accession>A0A2J6Q7U0</accession>
<evidence type="ECO:0000256" key="3">
    <source>
        <dbReference type="ARBA" id="ARBA00022723"/>
    </source>
</evidence>
<dbReference type="PRINTS" id="PR00463">
    <property type="entry name" value="EP450I"/>
</dbReference>
<proteinExistence type="inferred from homology"/>
<dbReference type="PANTHER" id="PTHR24305:SF232">
    <property type="entry name" value="P450, PUTATIVE (EUROFUNG)-RELATED"/>
    <property type="match status" value="1"/>
</dbReference>
<dbReference type="InterPro" id="IPR002401">
    <property type="entry name" value="Cyt_P450_E_grp-I"/>
</dbReference>
<keyword evidence="5" id="KW-0349">Heme</keyword>
<dbReference type="InterPro" id="IPR036396">
    <property type="entry name" value="Cyt_P450_sf"/>
</dbReference>
<reference evidence="7 8" key="1">
    <citation type="submission" date="2016-05" db="EMBL/GenBank/DDBJ databases">
        <title>A degradative enzymes factory behind the ericoid mycorrhizal symbiosis.</title>
        <authorList>
            <consortium name="DOE Joint Genome Institute"/>
            <person name="Martino E."/>
            <person name="Morin E."/>
            <person name="Grelet G."/>
            <person name="Kuo A."/>
            <person name="Kohler A."/>
            <person name="Daghino S."/>
            <person name="Barry K."/>
            <person name="Choi C."/>
            <person name="Cichocki N."/>
            <person name="Clum A."/>
            <person name="Copeland A."/>
            <person name="Hainaut M."/>
            <person name="Haridas S."/>
            <person name="Labutti K."/>
            <person name="Lindquist E."/>
            <person name="Lipzen A."/>
            <person name="Khouja H.-R."/>
            <person name="Murat C."/>
            <person name="Ohm R."/>
            <person name="Olson A."/>
            <person name="Spatafora J."/>
            <person name="Veneault-Fourrey C."/>
            <person name="Henrissat B."/>
            <person name="Grigoriev I."/>
            <person name="Martin F."/>
            <person name="Perotto S."/>
        </authorList>
    </citation>
    <scope>NUCLEOTIDE SEQUENCE [LARGE SCALE GENOMIC DNA]</scope>
    <source>
        <strain evidence="7 8">UAMH 7357</strain>
    </source>
</reference>
<keyword evidence="4 5" id="KW-0408">Iron</keyword>
<comment type="similarity">
    <text evidence="2">Belongs to the cytochrome P450 family.</text>
</comment>
<keyword evidence="6" id="KW-0472">Membrane</keyword>
<feature type="binding site" description="axial binding residue" evidence="5">
    <location>
        <position position="421"/>
    </location>
    <ligand>
        <name>heme</name>
        <dbReference type="ChEBI" id="CHEBI:30413"/>
    </ligand>
    <ligandPart>
        <name>Fe</name>
        <dbReference type="ChEBI" id="CHEBI:18248"/>
    </ligandPart>
</feature>
<feature type="transmembrane region" description="Helical" evidence="6">
    <location>
        <begin position="6"/>
        <end position="26"/>
    </location>
</feature>
<comment type="cofactor">
    <cofactor evidence="1 5">
        <name>heme</name>
        <dbReference type="ChEBI" id="CHEBI:30413"/>
    </cofactor>
</comment>
<dbReference type="EMBL" id="KZ613478">
    <property type="protein sequence ID" value="PMD22339.1"/>
    <property type="molecule type" value="Genomic_DNA"/>
</dbReference>
<gene>
    <name evidence="7" type="ORF">NA56DRAFT_670409</name>
</gene>
<evidence type="ECO:0000256" key="4">
    <source>
        <dbReference type="ARBA" id="ARBA00023004"/>
    </source>
</evidence>
<dbReference type="Pfam" id="PF00067">
    <property type="entry name" value="p450"/>
    <property type="match status" value="1"/>
</dbReference>
<keyword evidence="6" id="KW-0812">Transmembrane</keyword>
<dbReference type="AlphaFoldDB" id="A0A2J6Q7U0"/>
<name>A0A2J6Q7U0_9HELO</name>
<dbReference type="Proteomes" id="UP000235672">
    <property type="component" value="Unassembled WGS sequence"/>
</dbReference>
<keyword evidence="6" id="KW-1133">Transmembrane helix</keyword>
<dbReference type="GO" id="GO:0004497">
    <property type="term" value="F:monooxygenase activity"/>
    <property type="evidence" value="ECO:0007669"/>
    <property type="project" value="InterPro"/>
</dbReference>
<dbReference type="STRING" id="1745343.A0A2J6Q7U0"/>
<evidence type="ECO:0000256" key="5">
    <source>
        <dbReference type="PIRSR" id="PIRSR602401-1"/>
    </source>
</evidence>
<dbReference type="GO" id="GO:0020037">
    <property type="term" value="F:heme binding"/>
    <property type="evidence" value="ECO:0007669"/>
    <property type="project" value="InterPro"/>
</dbReference>
<evidence type="ECO:0000313" key="8">
    <source>
        <dbReference type="Proteomes" id="UP000235672"/>
    </source>
</evidence>
<organism evidence="7 8">
    <name type="scientific">Hyaloscypha hepaticicola</name>
    <dbReference type="NCBI Taxonomy" id="2082293"/>
    <lineage>
        <taxon>Eukaryota</taxon>
        <taxon>Fungi</taxon>
        <taxon>Dikarya</taxon>
        <taxon>Ascomycota</taxon>
        <taxon>Pezizomycotina</taxon>
        <taxon>Leotiomycetes</taxon>
        <taxon>Helotiales</taxon>
        <taxon>Hyaloscyphaceae</taxon>
        <taxon>Hyaloscypha</taxon>
    </lineage>
</organism>